<evidence type="ECO:0000313" key="1">
    <source>
        <dbReference type="EMBL" id="NMG02439.1"/>
    </source>
</evidence>
<sequence length="64" mass="6341">MNVSSAAASISAMSLANVQAQAALSVLRKTLDLQQANAAQLLATLPTPASAPSGSLGAIVDTYV</sequence>
<protein>
    <submittedName>
        <fullName evidence="1">Motility protein</fullName>
    </submittedName>
</protein>
<dbReference type="AlphaFoldDB" id="A0A972J7T9"/>
<dbReference type="InterPro" id="IPR025906">
    <property type="entry name" value="YjfB_motility"/>
</dbReference>
<comment type="caution">
    <text evidence="1">The sequence shown here is derived from an EMBL/GenBank/DDBJ whole genome shotgun (WGS) entry which is preliminary data.</text>
</comment>
<dbReference type="Proteomes" id="UP000599523">
    <property type="component" value="Unassembled WGS sequence"/>
</dbReference>
<name>A0A972J7T9_9RHOO</name>
<keyword evidence="2" id="KW-1185">Reference proteome</keyword>
<reference evidence="1" key="1">
    <citation type="submission" date="2019-12" db="EMBL/GenBank/DDBJ databases">
        <title>Comparative genomics gives insights into the taxonomy of the Azoarcus-Aromatoleum group and reveals separate origins of nif in the plant-associated Azoarcus and non-plant-associated Aromatoleum sub-groups.</title>
        <authorList>
            <person name="Lafos M."/>
            <person name="Maluk M."/>
            <person name="Batista M."/>
            <person name="Junghare M."/>
            <person name="Carmona M."/>
            <person name="Faoro H."/>
            <person name="Cruz L.M."/>
            <person name="Battistoni F."/>
            <person name="De Souza E."/>
            <person name="Pedrosa F."/>
            <person name="Chen W.-M."/>
            <person name="Poole P.S."/>
            <person name="Dixon R.A."/>
            <person name="James E.K."/>
        </authorList>
    </citation>
    <scope>NUCLEOTIDE SEQUENCE</scope>
    <source>
        <strain evidence="1">NSC3</strain>
    </source>
</reference>
<dbReference type="Pfam" id="PF14070">
    <property type="entry name" value="YjfB_motility"/>
    <property type="match status" value="1"/>
</dbReference>
<dbReference type="RefSeq" id="WP_168987226.1">
    <property type="nucleotide sequence ID" value="NZ_CAWPHM010000155.1"/>
</dbReference>
<gene>
    <name evidence="1" type="ORF">GPA21_05585</name>
</gene>
<accession>A0A972J7T9</accession>
<organism evidence="1 2">
    <name type="scientific">Azoarcus taiwanensis</name>
    <dbReference type="NCBI Taxonomy" id="666964"/>
    <lineage>
        <taxon>Bacteria</taxon>
        <taxon>Pseudomonadati</taxon>
        <taxon>Pseudomonadota</taxon>
        <taxon>Betaproteobacteria</taxon>
        <taxon>Rhodocyclales</taxon>
        <taxon>Zoogloeaceae</taxon>
        <taxon>Azoarcus</taxon>
    </lineage>
</organism>
<evidence type="ECO:0000313" key="2">
    <source>
        <dbReference type="Proteomes" id="UP000599523"/>
    </source>
</evidence>
<dbReference type="EMBL" id="WTVM01000023">
    <property type="protein sequence ID" value="NMG02439.1"/>
    <property type="molecule type" value="Genomic_DNA"/>
</dbReference>
<proteinExistence type="predicted"/>